<evidence type="ECO:0000256" key="1">
    <source>
        <dbReference type="ARBA" id="ARBA00004429"/>
    </source>
</evidence>
<organism evidence="9 10">
    <name type="scientific">Pyronema omphalodes (strain CBS 100304)</name>
    <name type="common">Pyronema confluens</name>
    <dbReference type="NCBI Taxonomy" id="1076935"/>
    <lineage>
        <taxon>Eukaryota</taxon>
        <taxon>Fungi</taxon>
        <taxon>Dikarya</taxon>
        <taxon>Ascomycota</taxon>
        <taxon>Pezizomycotina</taxon>
        <taxon>Pezizomycetes</taxon>
        <taxon>Pezizales</taxon>
        <taxon>Pyronemataceae</taxon>
        <taxon>Pyronema</taxon>
    </lineage>
</organism>
<dbReference type="PANTHER" id="PTHR30574">
    <property type="entry name" value="INNER MEMBRANE PROTEIN YEDE"/>
    <property type="match status" value="1"/>
</dbReference>
<keyword evidence="3" id="KW-1003">Cell membrane</keyword>
<feature type="transmembrane region" description="Helical" evidence="8">
    <location>
        <begin position="218"/>
        <end position="235"/>
    </location>
</feature>
<sequence length="316" mass="32576">MFTPVTTSLGAALLHISSSTLLLTNSQILGCSSLLSSLVNPSWSTTPTLIGLLASPLAIKLLLPSHLPQYLETPWITTITAGLLVGLGTKLAKGCTSGHMLMGLSRGSIRSLVATATFFSAAVATAYLTDSPPSCAGGPCYTPTFPAAQGAIAVVAASAIGAWVIRNKLQVSERSRVIARGFCGFVFGLGLLISGMAAPAKTLGFMSIFDLERFDPSLMAVAIIGIGGNALAWFTREDGPKLKEGEWEVPSGEVEAKLVVGSLLFGIGWGMAGVCPGPAAVAAVLNGWKGLGWLAAFLIGQVVAGKAVEMSEEKKL</sequence>
<proteinExistence type="predicted"/>
<dbReference type="eggNOG" id="ENOG502S27S">
    <property type="taxonomic scope" value="Eukaryota"/>
</dbReference>
<dbReference type="OMA" id="CYTPVYP"/>
<feature type="transmembrane region" description="Helical" evidence="8">
    <location>
        <begin position="109"/>
        <end position="128"/>
    </location>
</feature>
<keyword evidence="2" id="KW-0813">Transport</keyword>
<dbReference type="Proteomes" id="UP000018144">
    <property type="component" value="Unassembled WGS sequence"/>
</dbReference>
<dbReference type="OrthoDB" id="10254418at2759"/>
<evidence type="ECO:0000313" key="9">
    <source>
        <dbReference type="EMBL" id="CCX08488.1"/>
    </source>
</evidence>
<dbReference type="EMBL" id="HF935416">
    <property type="protein sequence ID" value="CCX08488.1"/>
    <property type="molecule type" value="Genomic_DNA"/>
</dbReference>
<comment type="subcellular location">
    <subcellularLocation>
        <location evidence="1">Cell inner membrane</location>
        <topology evidence="1">Multi-pass membrane protein</topology>
    </subcellularLocation>
</comment>
<keyword evidence="6 8" id="KW-1133">Transmembrane helix</keyword>
<dbReference type="GO" id="GO:0005886">
    <property type="term" value="C:plasma membrane"/>
    <property type="evidence" value="ECO:0007669"/>
    <property type="project" value="UniProtKB-SubCell"/>
</dbReference>
<feature type="transmembrane region" description="Helical" evidence="8">
    <location>
        <begin position="256"/>
        <end position="285"/>
    </location>
</feature>
<evidence type="ECO:0000256" key="4">
    <source>
        <dbReference type="ARBA" id="ARBA00022519"/>
    </source>
</evidence>
<keyword evidence="10" id="KW-1185">Reference proteome</keyword>
<name>U4LD64_PYROM</name>
<evidence type="ECO:0000256" key="8">
    <source>
        <dbReference type="SAM" id="Phobius"/>
    </source>
</evidence>
<dbReference type="InterPro" id="IPR046513">
    <property type="entry name" value="DUF6691"/>
</dbReference>
<dbReference type="AlphaFoldDB" id="U4LD64"/>
<dbReference type="PANTHER" id="PTHR30574:SF1">
    <property type="entry name" value="SULPHUR TRANSPORT DOMAIN-CONTAINING PROTEIN"/>
    <property type="match status" value="1"/>
</dbReference>
<feature type="transmembrane region" description="Helical" evidence="8">
    <location>
        <begin position="148"/>
        <end position="165"/>
    </location>
</feature>
<gene>
    <name evidence="9" type="ORF">PCON_08081</name>
</gene>
<keyword evidence="7 8" id="KW-0472">Membrane</keyword>
<evidence type="ECO:0000256" key="2">
    <source>
        <dbReference type="ARBA" id="ARBA00022448"/>
    </source>
</evidence>
<dbReference type="Pfam" id="PF20398">
    <property type="entry name" value="DUF6691"/>
    <property type="match status" value="1"/>
</dbReference>
<dbReference type="InterPro" id="IPR007272">
    <property type="entry name" value="Sulf_transp_TsuA/YedE"/>
</dbReference>
<reference evidence="9 10" key="1">
    <citation type="journal article" date="2013" name="PLoS Genet.">
        <title>The genome and development-dependent transcriptomes of Pyronema confluens: a window into fungal evolution.</title>
        <authorList>
            <person name="Traeger S."/>
            <person name="Altegoer F."/>
            <person name="Freitag M."/>
            <person name="Gabaldon T."/>
            <person name="Kempken F."/>
            <person name="Kumar A."/>
            <person name="Marcet-Houben M."/>
            <person name="Poggeler S."/>
            <person name="Stajich J.E."/>
            <person name="Nowrousian M."/>
        </authorList>
    </citation>
    <scope>NUCLEOTIDE SEQUENCE [LARGE SCALE GENOMIC DNA]</scope>
    <source>
        <strain evidence="10">CBS 100304</strain>
        <tissue evidence="9">Vegetative mycelium</tissue>
    </source>
</reference>
<evidence type="ECO:0000256" key="5">
    <source>
        <dbReference type="ARBA" id="ARBA00022692"/>
    </source>
</evidence>
<protein>
    <submittedName>
        <fullName evidence="9">Similar to UPF0394 membrane protein PD_1892 acc. no. Q87AD4</fullName>
    </submittedName>
</protein>
<evidence type="ECO:0000256" key="6">
    <source>
        <dbReference type="ARBA" id="ARBA00022989"/>
    </source>
</evidence>
<feature type="transmembrane region" description="Helical" evidence="8">
    <location>
        <begin position="177"/>
        <end position="198"/>
    </location>
</feature>
<evidence type="ECO:0000313" key="10">
    <source>
        <dbReference type="Proteomes" id="UP000018144"/>
    </source>
</evidence>
<keyword evidence="4" id="KW-0997">Cell inner membrane</keyword>
<keyword evidence="5 8" id="KW-0812">Transmembrane</keyword>
<accession>U4LD64</accession>
<evidence type="ECO:0000256" key="3">
    <source>
        <dbReference type="ARBA" id="ARBA00022475"/>
    </source>
</evidence>
<evidence type="ECO:0000256" key="7">
    <source>
        <dbReference type="ARBA" id="ARBA00023136"/>
    </source>
</evidence>